<evidence type="ECO:0000256" key="1">
    <source>
        <dbReference type="SAM" id="MobiDB-lite"/>
    </source>
</evidence>
<keyword evidence="3" id="KW-1185">Reference proteome</keyword>
<dbReference type="Proteomes" id="UP000823775">
    <property type="component" value="Unassembled WGS sequence"/>
</dbReference>
<feature type="compositionally biased region" description="Low complexity" evidence="1">
    <location>
        <begin position="52"/>
        <end position="88"/>
    </location>
</feature>
<organism evidence="2 3">
    <name type="scientific">Datura stramonium</name>
    <name type="common">Jimsonweed</name>
    <name type="synonym">Common thornapple</name>
    <dbReference type="NCBI Taxonomy" id="4076"/>
    <lineage>
        <taxon>Eukaryota</taxon>
        <taxon>Viridiplantae</taxon>
        <taxon>Streptophyta</taxon>
        <taxon>Embryophyta</taxon>
        <taxon>Tracheophyta</taxon>
        <taxon>Spermatophyta</taxon>
        <taxon>Magnoliopsida</taxon>
        <taxon>eudicotyledons</taxon>
        <taxon>Gunneridae</taxon>
        <taxon>Pentapetalae</taxon>
        <taxon>asterids</taxon>
        <taxon>lamiids</taxon>
        <taxon>Solanales</taxon>
        <taxon>Solanaceae</taxon>
        <taxon>Solanoideae</taxon>
        <taxon>Datureae</taxon>
        <taxon>Datura</taxon>
    </lineage>
</organism>
<comment type="caution">
    <text evidence="2">The sequence shown here is derived from an EMBL/GenBank/DDBJ whole genome shotgun (WGS) entry which is preliminary data.</text>
</comment>
<gene>
    <name evidence="2" type="ORF">HAX54_008376</name>
</gene>
<feature type="compositionally biased region" description="Low complexity" evidence="1">
    <location>
        <begin position="113"/>
        <end position="125"/>
    </location>
</feature>
<reference evidence="2 3" key="1">
    <citation type="journal article" date="2021" name="BMC Genomics">
        <title>Datura genome reveals duplications of psychoactive alkaloid biosynthetic genes and high mutation rate following tissue culture.</title>
        <authorList>
            <person name="Rajewski A."/>
            <person name="Carter-House D."/>
            <person name="Stajich J."/>
            <person name="Litt A."/>
        </authorList>
    </citation>
    <scope>NUCLEOTIDE SEQUENCE [LARGE SCALE GENOMIC DNA]</scope>
    <source>
        <strain evidence="2">AR-01</strain>
    </source>
</reference>
<feature type="non-terminal residue" evidence="2">
    <location>
        <position position="218"/>
    </location>
</feature>
<sequence>MSGFTLVILRCHGDIEESSSAFNKRAEQSDGENIEVGEGIGEDTLNGEQPFTTTDTTRASGATRASSTTTPVTTSGTTAYGTTSTPSSVNGDGPDPTTIDGNGPASASANGYSPDPATADSDSPDLGSVGSDFIDEEGSDDSTDDSVGSEDGLKGDEEEDHGSDMHEEVRELRDEKMTYQRRKRKERVPHDTEEVPVGEARPDLDFDEIETGKISLDG</sequence>
<protein>
    <submittedName>
        <fullName evidence="2">Uncharacterized protein</fullName>
    </submittedName>
</protein>
<feature type="compositionally biased region" description="Acidic residues" evidence="1">
    <location>
        <begin position="133"/>
        <end position="148"/>
    </location>
</feature>
<evidence type="ECO:0000313" key="2">
    <source>
        <dbReference type="EMBL" id="MCD7469401.1"/>
    </source>
</evidence>
<feature type="region of interest" description="Disordered" evidence="1">
    <location>
        <begin position="15"/>
        <end position="203"/>
    </location>
</feature>
<evidence type="ECO:0000313" key="3">
    <source>
        <dbReference type="Proteomes" id="UP000823775"/>
    </source>
</evidence>
<name>A0ABS8TEK0_DATST</name>
<dbReference type="EMBL" id="JACEIK010001439">
    <property type="protein sequence ID" value="MCD7469401.1"/>
    <property type="molecule type" value="Genomic_DNA"/>
</dbReference>
<proteinExistence type="predicted"/>
<accession>A0ABS8TEK0</accession>
<feature type="compositionally biased region" description="Basic and acidic residues" evidence="1">
    <location>
        <begin position="162"/>
        <end position="178"/>
    </location>
</feature>